<name>A0A9Q0Y627_9SAUR</name>
<evidence type="ECO:0000313" key="19">
    <source>
        <dbReference type="Proteomes" id="UP001142489"/>
    </source>
</evidence>
<organism evidence="18 19">
    <name type="scientific">Phrynocephalus forsythii</name>
    <dbReference type="NCBI Taxonomy" id="171643"/>
    <lineage>
        <taxon>Eukaryota</taxon>
        <taxon>Metazoa</taxon>
        <taxon>Chordata</taxon>
        <taxon>Craniata</taxon>
        <taxon>Vertebrata</taxon>
        <taxon>Euteleostomi</taxon>
        <taxon>Lepidosauria</taxon>
        <taxon>Squamata</taxon>
        <taxon>Bifurcata</taxon>
        <taxon>Unidentata</taxon>
        <taxon>Episquamata</taxon>
        <taxon>Toxicofera</taxon>
        <taxon>Iguania</taxon>
        <taxon>Acrodonta</taxon>
        <taxon>Agamidae</taxon>
        <taxon>Agaminae</taxon>
        <taxon>Phrynocephalus</taxon>
    </lineage>
</organism>
<comment type="similarity">
    <text evidence="2">Belongs to the G-protein coupled receptor 3 family.</text>
</comment>
<evidence type="ECO:0000256" key="12">
    <source>
        <dbReference type="ARBA" id="ARBA00023180"/>
    </source>
</evidence>
<evidence type="ECO:0000256" key="10">
    <source>
        <dbReference type="ARBA" id="ARBA00023157"/>
    </source>
</evidence>
<evidence type="ECO:0000259" key="17">
    <source>
        <dbReference type="PROSITE" id="PS50259"/>
    </source>
</evidence>
<feature type="transmembrane region" description="Helical" evidence="15">
    <location>
        <begin position="782"/>
        <end position="804"/>
    </location>
</feature>
<evidence type="ECO:0000256" key="3">
    <source>
        <dbReference type="ARBA" id="ARBA00011748"/>
    </source>
</evidence>
<feature type="transmembrane region" description="Helical" evidence="15">
    <location>
        <begin position="706"/>
        <end position="728"/>
    </location>
</feature>
<gene>
    <name evidence="18" type="ORF">JRQ81_007506</name>
</gene>
<dbReference type="Pfam" id="PF01094">
    <property type="entry name" value="ANF_receptor"/>
    <property type="match status" value="1"/>
</dbReference>
<keyword evidence="4" id="KW-1003">Cell membrane</keyword>
<accession>A0A9Q0Y627</accession>
<dbReference type="PANTHER" id="PTHR24061:SF5">
    <property type="entry name" value="G-PROTEIN COUPLED RECEPTOR FAMILY C GROUP 6 MEMBER A"/>
    <property type="match status" value="1"/>
</dbReference>
<evidence type="ECO:0000256" key="4">
    <source>
        <dbReference type="ARBA" id="ARBA00022475"/>
    </source>
</evidence>
<evidence type="ECO:0000256" key="15">
    <source>
        <dbReference type="SAM" id="Phobius"/>
    </source>
</evidence>
<feature type="transmembrane region" description="Helical" evidence="15">
    <location>
        <begin position="810"/>
        <end position="832"/>
    </location>
</feature>
<evidence type="ECO:0000256" key="9">
    <source>
        <dbReference type="ARBA" id="ARBA00023136"/>
    </source>
</evidence>
<feature type="transmembrane region" description="Helical" evidence="15">
    <location>
        <begin position="591"/>
        <end position="615"/>
    </location>
</feature>
<keyword evidence="8" id="KW-0297">G-protein coupled receptor</keyword>
<feature type="domain" description="G-protein coupled receptors family 3 profile" evidence="17">
    <location>
        <begin position="592"/>
        <end position="848"/>
    </location>
</feature>
<dbReference type="AlphaFoldDB" id="A0A9Q0Y627"/>
<comment type="caution">
    <text evidence="18">The sequence shown here is derived from an EMBL/GenBank/DDBJ whole genome shotgun (WGS) entry which is preliminary data.</text>
</comment>
<comment type="subunit">
    <text evidence="3">Homodimer; disulfide-linked.</text>
</comment>
<keyword evidence="9 15" id="KW-0472">Membrane</keyword>
<dbReference type="EMBL" id="JAPFRF010000002">
    <property type="protein sequence ID" value="KAJ7341871.1"/>
    <property type="molecule type" value="Genomic_DNA"/>
</dbReference>
<evidence type="ECO:0000256" key="11">
    <source>
        <dbReference type="ARBA" id="ARBA00023170"/>
    </source>
</evidence>
<keyword evidence="7 15" id="KW-1133">Transmembrane helix</keyword>
<evidence type="ECO:0000256" key="13">
    <source>
        <dbReference type="ARBA" id="ARBA00023224"/>
    </source>
</evidence>
<protein>
    <recommendedName>
        <fullName evidence="14">G-protein coupled receptor family C group 6 member A</fullName>
    </recommendedName>
</protein>
<dbReference type="GO" id="GO:0004930">
    <property type="term" value="F:G protein-coupled receptor activity"/>
    <property type="evidence" value="ECO:0007669"/>
    <property type="project" value="UniProtKB-KW"/>
</dbReference>
<dbReference type="InterPro" id="IPR000068">
    <property type="entry name" value="GPCR_3_Ca_sens_rcpt-rel"/>
</dbReference>
<feature type="chain" id="PRO_5040349195" description="G-protein coupled receptor family C group 6 member A" evidence="16">
    <location>
        <begin position="21"/>
        <end position="933"/>
    </location>
</feature>
<dbReference type="InterPro" id="IPR001828">
    <property type="entry name" value="ANF_lig-bd_rcpt"/>
</dbReference>
<dbReference type="InterPro" id="IPR017978">
    <property type="entry name" value="GPCR_3_C"/>
</dbReference>
<dbReference type="Pfam" id="PF00003">
    <property type="entry name" value="7tm_3"/>
    <property type="match status" value="1"/>
</dbReference>
<dbReference type="InterPro" id="IPR000337">
    <property type="entry name" value="GPCR_3"/>
</dbReference>
<evidence type="ECO:0000256" key="1">
    <source>
        <dbReference type="ARBA" id="ARBA00004651"/>
    </source>
</evidence>
<evidence type="ECO:0000313" key="18">
    <source>
        <dbReference type="EMBL" id="KAJ7341871.1"/>
    </source>
</evidence>
<feature type="signal peptide" evidence="16">
    <location>
        <begin position="1"/>
        <end position="20"/>
    </location>
</feature>
<dbReference type="PROSITE" id="PS50259">
    <property type="entry name" value="G_PROTEIN_RECEP_F3_4"/>
    <property type="match status" value="1"/>
</dbReference>
<evidence type="ECO:0000256" key="14">
    <source>
        <dbReference type="ARBA" id="ARBA00039774"/>
    </source>
</evidence>
<dbReference type="InterPro" id="IPR011500">
    <property type="entry name" value="GPCR_3_9-Cys_dom"/>
</dbReference>
<dbReference type="Gene3D" id="2.10.50.30">
    <property type="entry name" value="GPCR, family 3, nine cysteines domain"/>
    <property type="match status" value="1"/>
</dbReference>
<feature type="transmembrane region" description="Helical" evidence="15">
    <location>
        <begin position="663"/>
        <end position="685"/>
    </location>
</feature>
<comment type="subcellular location">
    <subcellularLocation>
        <location evidence="1">Cell membrane</location>
        <topology evidence="1">Multi-pass membrane protein</topology>
    </subcellularLocation>
</comment>
<evidence type="ECO:0000256" key="2">
    <source>
        <dbReference type="ARBA" id="ARBA00007242"/>
    </source>
</evidence>
<evidence type="ECO:0000256" key="16">
    <source>
        <dbReference type="SAM" id="SignalP"/>
    </source>
</evidence>
<evidence type="ECO:0000256" key="8">
    <source>
        <dbReference type="ARBA" id="ARBA00023040"/>
    </source>
</evidence>
<keyword evidence="13" id="KW-0807">Transducer</keyword>
<dbReference type="SUPFAM" id="SSF53822">
    <property type="entry name" value="Periplasmic binding protein-like I"/>
    <property type="match status" value="1"/>
</dbReference>
<keyword evidence="12" id="KW-0325">Glycoprotein</keyword>
<dbReference type="FunFam" id="3.40.50.2300:FF:000152">
    <property type="entry name" value="G protein-coupled receptor class C group 6 member A"/>
    <property type="match status" value="1"/>
</dbReference>
<keyword evidence="6 16" id="KW-0732">Signal</keyword>
<dbReference type="InterPro" id="IPR038550">
    <property type="entry name" value="GPCR_3_9-Cys_sf"/>
</dbReference>
<evidence type="ECO:0000256" key="6">
    <source>
        <dbReference type="ARBA" id="ARBA00022729"/>
    </source>
</evidence>
<dbReference type="Proteomes" id="UP001142489">
    <property type="component" value="Unassembled WGS sequence"/>
</dbReference>
<feature type="transmembrane region" description="Helical" evidence="15">
    <location>
        <begin position="748"/>
        <end position="770"/>
    </location>
</feature>
<keyword evidence="10" id="KW-1015">Disulfide bond</keyword>
<evidence type="ECO:0000256" key="5">
    <source>
        <dbReference type="ARBA" id="ARBA00022692"/>
    </source>
</evidence>
<feature type="transmembrane region" description="Helical" evidence="15">
    <location>
        <begin position="627"/>
        <end position="651"/>
    </location>
</feature>
<dbReference type="FunFam" id="2.10.50.30:FF:000004">
    <property type="entry name" value="Taste receptor type 1 member 3-like protein"/>
    <property type="match status" value="1"/>
</dbReference>
<reference evidence="18" key="1">
    <citation type="journal article" date="2023" name="DNA Res.">
        <title>Chromosome-level genome assembly of Phrynocephalus forsythii using third-generation DNA sequencing and Hi-C analysis.</title>
        <authorList>
            <person name="Qi Y."/>
            <person name="Zhao W."/>
            <person name="Zhao Y."/>
            <person name="Niu C."/>
            <person name="Cao S."/>
            <person name="Zhang Y."/>
        </authorList>
    </citation>
    <scope>NUCLEOTIDE SEQUENCE</scope>
    <source>
        <tissue evidence="18">Muscle</tissue>
    </source>
</reference>
<dbReference type="PANTHER" id="PTHR24061">
    <property type="entry name" value="CALCIUM-SENSING RECEPTOR-RELATED"/>
    <property type="match status" value="1"/>
</dbReference>
<dbReference type="PRINTS" id="PR00248">
    <property type="entry name" value="GPCRMGR"/>
</dbReference>
<dbReference type="InterPro" id="IPR028082">
    <property type="entry name" value="Peripla_BP_I"/>
</dbReference>
<keyword evidence="5 15" id="KW-0812">Transmembrane</keyword>
<proteinExistence type="inferred from homology"/>
<keyword evidence="11" id="KW-0675">Receptor</keyword>
<dbReference type="OrthoDB" id="425344at2759"/>
<dbReference type="Pfam" id="PF07562">
    <property type="entry name" value="NCD3G"/>
    <property type="match status" value="1"/>
</dbReference>
<sequence length="933" mass="104926">MAIFGLLITVFPIGFHIGQSCQSPDAFVGASSPGDIVIGGLFAVHGKMLHPEEKPLKPVIASCAGFEVQVFLQSLAMIHAIEIINNSTFLPGVKLGYEIYDTCAEVTRAMAAALRFLSKYNESKDLVEFRCDFSNYTPRVKAVIGATYSEVSMSVARILNLQLIPQVSHASTAEILSDKVRFPSFLRTVPSDSYQTKAMARLIHLSGWNWIGIIATDDDFGRLAVESFGLQAMANNVCIAFKEMLPAYLSDSTIHGKINQALEKIVKETRVNVIVVFLRQFHVMRLFRKAIERNINKTWIASDNWSAAVKVSTLPNISRLGKVVGFTFKSSNLSSFHRFLSNVQASPTGNNKFSREYAMLMSACLHTNDQDLSKCISSYSVEKLLRRNLTKASSQRWGEEFLISNIEPGFIHSTMLAVNAIAHAIRNQCKDRDCKDPYAFAPWELLEELKEIKFTDNEKEVYFDSYGDINTGYEVLLWKEIDGRMVITNMAEYDLEKDDFIFADEEDKIEFTNLKNVQSKCSQKCSPGQVKKVSASPHTCCYECISCPENYYTNQSDMDYCILCNNRTHWAPVNSSMCYRKMIQYLNWDEWFAILLLLLSALGIVLICAIIIIFARNVDTPVVKASGGLTVCYVILLCHFLTFVSTCFFIGKPKAYKCKTRQALFGISFALCISCILIKSLKILLAFSFDPKLQKLLKSLYKPIPIVSFCTGIQVLICVVWITVRSPFVEENFSIRRVIILECNEGSAVALGIMLGYIALLAFICFICAFKGRKLPENYNEAKFITFGMLIYFIAWIIFIPVYTTTFGKYLPAVEIIVILISNYGILCCTFFPKCYIIVYKQEANTKSAFLKMLYSYSSKSAGSLSVNQSSLDSKSETPPMPSAEACRKAKSEKNWVNGSCHFHTSAYREMRGELPVMHLAGPTVPRRRLSSI</sequence>
<evidence type="ECO:0000256" key="7">
    <source>
        <dbReference type="ARBA" id="ARBA00022989"/>
    </source>
</evidence>
<dbReference type="Gene3D" id="3.40.50.2300">
    <property type="match status" value="2"/>
</dbReference>
<dbReference type="GO" id="GO:0005886">
    <property type="term" value="C:plasma membrane"/>
    <property type="evidence" value="ECO:0007669"/>
    <property type="project" value="UniProtKB-SubCell"/>
</dbReference>
<keyword evidence="19" id="KW-1185">Reference proteome</keyword>